<evidence type="ECO:0000313" key="4">
    <source>
        <dbReference type="Proteomes" id="UP000664859"/>
    </source>
</evidence>
<proteinExistence type="predicted"/>
<feature type="compositionally biased region" description="Gly residues" evidence="1">
    <location>
        <begin position="130"/>
        <end position="144"/>
    </location>
</feature>
<reference evidence="3" key="1">
    <citation type="submission" date="2021-02" db="EMBL/GenBank/DDBJ databases">
        <title>First Annotated Genome of the Yellow-green Alga Tribonema minus.</title>
        <authorList>
            <person name="Mahan K.M."/>
        </authorList>
    </citation>
    <scope>NUCLEOTIDE SEQUENCE</scope>
    <source>
        <strain evidence="3">UTEX B ZZ1240</strain>
    </source>
</reference>
<keyword evidence="4" id="KW-1185">Reference proteome</keyword>
<sequence>MSEGALLPWQVALIVLGCVLLAGLLCFGIVRFVRRRLLNASYQAVNHGLDDEELQFKKRMDEMHAEEIDELFNFSPDDDLAFDAEELGQIEMLDAYRKDLLEEGASPPPTSHARHDALGEAATEEELGMEGEGGAGGGGGGGSL</sequence>
<dbReference type="EMBL" id="JAFCMP010000532">
    <property type="protein sequence ID" value="KAG5176829.1"/>
    <property type="molecule type" value="Genomic_DNA"/>
</dbReference>
<protein>
    <submittedName>
        <fullName evidence="3">Uncharacterized protein</fullName>
    </submittedName>
</protein>
<keyword evidence="2" id="KW-0472">Membrane</keyword>
<evidence type="ECO:0000256" key="2">
    <source>
        <dbReference type="SAM" id="Phobius"/>
    </source>
</evidence>
<name>A0A836C8T1_9STRA</name>
<comment type="caution">
    <text evidence="3">The sequence shown here is derived from an EMBL/GenBank/DDBJ whole genome shotgun (WGS) entry which is preliminary data.</text>
</comment>
<dbReference type="AlphaFoldDB" id="A0A836C8T1"/>
<dbReference type="OrthoDB" id="10349956at2759"/>
<accession>A0A836C8T1</accession>
<evidence type="ECO:0000256" key="1">
    <source>
        <dbReference type="SAM" id="MobiDB-lite"/>
    </source>
</evidence>
<gene>
    <name evidence="3" type="ORF">JKP88DRAFT_334334</name>
</gene>
<feature type="region of interest" description="Disordered" evidence="1">
    <location>
        <begin position="99"/>
        <end position="144"/>
    </location>
</feature>
<organism evidence="3 4">
    <name type="scientific">Tribonema minus</name>
    <dbReference type="NCBI Taxonomy" id="303371"/>
    <lineage>
        <taxon>Eukaryota</taxon>
        <taxon>Sar</taxon>
        <taxon>Stramenopiles</taxon>
        <taxon>Ochrophyta</taxon>
        <taxon>PX clade</taxon>
        <taxon>Xanthophyceae</taxon>
        <taxon>Tribonematales</taxon>
        <taxon>Tribonemataceae</taxon>
        <taxon>Tribonema</taxon>
    </lineage>
</organism>
<feature type="transmembrane region" description="Helical" evidence="2">
    <location>
        <begin position="12"/>
        <end position="33"/>
    </location>
</feature>
<keyword evidence="2" id="KW-1133">Transmembrane helix</keyword>
<keyword evidence="2" id="KW-0812">Transmembrane</keyword>
<dbReference type="Proteomes" id="UP000664859">
    <property type="component" value="Unassembled WGS sequence"/>
</dbReference>
<evidence type="ECO:0000313" key="3">
    <source>
        <dbReference type="EMBL" id="KAG5176829.1"/>
    </source>
</evidence>